<evidence type="ECO:0000256" key="4">
    <source>
        <dbReference type="ARBA" id="ARBA00012286"/>
    </source>
</evidence>
<dbReference type="PANTHER" id="PTHR11587">
    <property type="entry name" value="ARGININOSUCCINATE SYNTHASE"/>
    <property type="match status" value="1"/>
</dbReference>
<gene>
    <name evidence="16" type="primary">ASS1</name>
    <name evidence="16" type="ORF">SK128_009038</name>
</gene>
<dbReference type="EMBL" id="JAXCGZ010004338">
    <property type="protein sequence ID" value="KAK7081927.1"/>
    <property type="molecule type" value="Genomic_DNA"/>
</dbReference>
<dbReference type="EC" id="6.3.4.5" evidence="4"/>
<dbReference type="Gene3D" id="1.20.5.470">
    <property type="entry name" value="Single helix bin"/>
    <property type="match status" value="1"/>
</dbReference>
<evidence type="ECO:0000259" key="15">
    <source>
        <dbReference type="Pfam" id="PF20979"/>
    </source>
</evidence>
<keyword evidence="17" id="KW-1185">Reference proteome</keyword>
<dbReference type="GO" id="GO:0000053">
    <property type="term" value="P:argininosuccinate metabolic process"/>
    <property type="evidence" value="ECO:0007669"/>
    <property type="project" value="TreeGrafter"/>
</dbReference>
<feature type="domain" description="Arginosuccinate synthase-like N-terminal" evidence="14">
    <location>
        <begin position="6"/>
        <end position="169"/>
    </location>
</feature>
<dbReference type="InterPro" id="IPR048268">
    <property type="entry name" value="Arginosuc_syn_C"/>
</dbReference>
<comment type="catalytic activity">
    <reaction evidence="13">
        <text>L-citrulline + L-aspartate + ATP = 2-(N(omega)-L-arginino)succinate + AMP + diphosphate + H(+)</text>
        <dbReference type="Rhea" id="RHEA:10932"/>
        <dbReference type="ChEBI" id="CHEBI:15378"/>
        <dbReference type="ChEBI" id="CHEBI:29991"/>
        <dbReference type="ChEBI" id="CHEBI:30616"/>
        <dbReference type="ChEBI" id="CHEBI:33019"/>
        <dbReference type="ChEBI" id="CHEBI:57472"/>
        <dbReference type="ChEBI" id="CHEBI:57743"/>
        <dbReference type="ChEBI" id="CHEBI:456215"/>
        <dbReference type="EC" id="6.3.4.5"/>
    </reaction>
</comment>
<comment type="pathway">
    <text evidence="1">Amino-acid biosynthesis; L-arginine biosynthesis; L-arginine from L-ornithine and carbamoyl phosphate: step 2/3.</text>
</comment>
<feature type="domain" description="Arginosuccinate synthase C-terminal" evidence="15">
    <location>
        <begin position="178"/>
        <end position="399"/>
    </location>
</feature>
<proteinExistence type="inferred from homology"/>
<dbReference type="SUPFAM" id="SSF52402">
    <property type="entry name" value="Adenine nucleotide alpha hydrolases-like"/>
    <property type="match status" value="1"/>
</dbReference>
<dbReference type="GO" id="GO:0005737">
    <property type="term" value="C:cytoplasm"/>
    <property type="evidence" value="ECO:0007669"/>
    <property type="project" value="TreeGrafter"/>
</dbReference>
<dbReference type="InterPro" id="IPR014729">
    <property type="entry name" value="Rossmann-like_a/b/a_fold"/>
</dbReference>
<dbReference type="GO" id="GO:0004055">
    <property type="term" value="F:argininosuccinate synthase activity"/>
    <property type="evidence" value="ECO:0007669"/>
    <property type="project" value="UniProtKB-EC"/>
</dbReference>
<keyword evidence="10" id="KW-0547">Nucleotide-binding</keyword>
<dbReference type="NCBIfam" id="TIGR00032">
    <property type="entry name" value="argG"/>
    <property type="match status" value="1"/>
</dbReference>
<evidence type="ECO:0000256" key="6">
    <source>
        <dbReference type="ARBA" id="ARBA00022436"/>
    </source>
</evidence>
<dbReference type="GO" id="GO:0006526">
    <property type="term" value="P:L-arginine biosynthetic process"/>
    <property type="evidence" value="ECO:0007669"/>
    <property type="project" value="UniProtKB-KW"/>
</dbReference>
<evidence type="ECO:0000256" key="12">
    <source>
        <dbReference type="ARBA" id="ARBA00029916"/>
    </source>
</evidence>
<sequence>MSKGTVVLAYSGGLDTSCILVWLLEQEYEVVAFMSNLGQDEDFDEARKKALNLGAKEVVIEDQKRELVEDFVWPAVRAGLIYEDRYLLGTSLARPCIVRGLIKTARKFNAGYVCHGATGKGNDQIRFELGCYALTPDIKIIAPWKDPKFYDRFPGRKELFEYARQHNIPLPVTPKAPWSIDANMIHISYESGILENPATHPPEGIFQMTTDPEKAPDTPEVLKVGFKAGVPISVSLTGDATHVTNPLEIFTTCNRVGSKHGVGRIDIVENRFIGLKSRGIYESPGLTILYKAHQDLELLCLDREVRKIKSYLSTRMSEQVYGGFWYSPEFEFTNKCIEESQKLVTGSVTLKIYKGNVYVLSRNAPVSLYNEELVSMDVQGDYDSSDATGFIRLNAVRLREHERVKETINKMK</sequence>
<evidence type="ECO:0000313" key="16">
    <source>
        <dbReference type="EMBL" id="KAK7081927.1"/>
    </source>
</evidence>
<dbReference type="InterPro" id="IPR024074">
    <property type="entry name" value="AS_cat/multimer_dom_body"/>
</dbReference>
<keyword evidence="8 16" id="KW-0436">Ligase</keyword>
<keyword evidence="9" id="KW-0028">Amino-acid biosynthesis</keyword>
<evidence type="ECO:0000256" key="1">
    <source>
        <dbReference type="ARBA" id="ARBA00004967"/>
    </source>
</evidence>
<dbReference type="AlphaFoldDB" id="A0AAN8XD08"/>
<protein>
    <recommendedName>
        <fullName evidence="5">Argininosuccinate synthase</fullName>
        <ecNumber evidence="4">6.3.4.5</ecNumber>
    </recommendedName>
    <alternativeName>
        <fullName evidence="12">Citrulline--aspartate ligase</fullName>
    </alternativeName>
</protein>
<evidence type="ECO:0000313" key="17">
    <source>
        <dbReference type="Proteomes" id="UP001381693"/>
    </source>
</evidence>
<dbReference type="Pfam" id="PF20979">
    <property type="entry name" value="Arginosuc_syn_C"/>
    <property type="match status" value="1"/>
</dbReference>
<dbReference type="PROSITE" id="PS00564">
    <property type="entry name" value="ARGININOSUCCIN_SYN_1"/>
    <property type="match status" value="1"/>
</dbReference>
<comment type="pathway">
    <text evidence="2">Nitrogen metabolism; urea cycle; (N(omega)-L-arginino)succinate from L-aspartate and L-citrulline: step 1/1.</text>
</comment>
<evidence type="ECO:0000256" key="10">
    <source>
        <dbReference type="ARBA" id="ARBA00022741"/>
    </source>
</evidence>
<dbReference type="InterPro" id="IPR023434">
    <property type="entry name" value="Arginosuc_synth_type_1_subfam"/>
</dbReference>
<reference evidence="16 17" key="1">
    <citation type="submission" date="2023-11" db="EMBL/GenBank/DDBJ databases">
        <title>Halocaridina rubra genome assembly.</title>
        <authorList>
            <person name="Smith C."/>
        </authorList>
    </citation>
    <scope>NUCLEOTIDE SEQUENCE [LARGE SCALE GENOMIC DNA]</scope>
    <source>
        <strain evidence="16">EP-1</strain>
        <tissue evidence="16">Whole</tissue>
    </source>
</reference>
<evidence type="ECO:0000256" key="7">
    <source>
        <dbReference type="ARBA" id="ARBA00022571"/>
    </source>
</evidence>
<dbReference type="NCBIfam" id="NF001770">
    <property type="entry name" value="PRK00509.1"/>
    <property type="match status" value="1"/>
</dbReference>
<dbReference type="GO" id="GO:0005524">
    <property type="term" value="F:ATP binding"/>
    <property type="evidence" value="ECO:0007669"/>
    <property type="project" value="UniProtKB-KW"/>
</dbReference>
<dbReference type="InterPro" id="IPR001518">
    <property type="entry name" value="Arginosuc_synth"/>
</dbReference>
<dbReference type="Pfam" id="PF00764">
    <property type="entry name" value="Arginosuc_synth"/>
    <property type="match status" value="1"/>
</dbReference>
<comment type="subunit">
    <text evidence="3">Homotetramer.</text>
</comment>
<dbReference type="FunFam" id="3.90.1260.10:FF:000003">
    <property type="entry name" value="Argininosuccinate synthase"/>
    <property type="match status" value="1"/>
</dbReference>
<evidence type="ECO:0000256" key="9">
    <source>
        <dbReference type="ARBA" id="ARBA00022605"/>
    </source>
</evidence>
<dbReference type="PROSITE" id="PS00565">
    <property type="entry name" value="ARGININOSUCCIN_SYN_2"/>
    <property type="match status" value="1"/>
</dbReference>
<dbReference type="CDD" id="cd01999">
    <property type="entry name" value="ASS"/>
    <property type="match status" value="1"/>
</dbReference>
<dbReference type="InterPro" id="IPR048267">
    <property type="entry name" value="Arginosuc_syn_N"/>
</dbReference>
<dbReference type="InterPro" id="IPR018223">
    <property type="entry name" value="Arginosuc_synth_CS"/>
</dbReference>
<dbReference type="HAMAP" id="MF_00005">
    <property type="entry name" value="Arg_succ_synth_type1"/>
    <property type="match status" value="1"/>
</dbReference>
<evidence type="ECO:0000256" key="8">
    <source>
        <dbReference type="ARBA" id="ARBA00022598"/>
    </source>
</evidence>
<keyword evidence="11" id="KW-0067">ATP-binding</keyword>
<dbReference type="GO" id="GO:0000050">
    <property type="term" value="P:urea cycle"/>
    <property type="evidence" value="ECO:0007669"/>
    <property type="project" value="UniProtKB-KW"/>
</dbReference>
<dbReference type="Proteomes" id="UP001381693">
    <property type="component" value="Unassembled WGS sequence"/>
</dbReference>
<keyword evidence="6" id="KW-0835">Urea cycle</keyword>
<dbReference type="PANTHER" id="PTHR11587:SF2">
    <property type="entry name" value="ARGININOSUCCINATE SYNTHASE"/>
    <property type="match status" value="1"/>
</dbReference>
<dbReference type="SUPFAM" id="SSF69864">
    <property type="entry name" value="Argininosuccinate synthetase, C-terminal domain"/>
    <property type="match status" value="1"/>
</dbReference>
<evidence type="ECO:0000259" key="14">
    <source>
        <dbReference type="Pfam" id="PF00764"/>
    </source>
</evidence>
<keyword evidence="7" id="KW-0055">Arginine biosynthesis</keyword>
<evidence type="ECO:0000256" key="13">
    <source>
        <dbReference type="ARBA" id="ARBA00049077"/>
    </source>
</evidence>
<accession>A0AAN8XD08</accession>
<evidence type="ECO:0000256" key="11">
    <source>
        <dbReference type="ARBA" id="ARBA00022840"/>
    </source>
</evidence>
<dbReference type="Gene3D" id="3.40.50.620">
    <property type="entry name" value="HUPs"/>
    <property type="match status" value="1"/>
</dbReference>
<evidence type="ECO:0000256" key="2">
    <source>
        <dbReference type="ARBA" id="ARBA00005154"/>
    </source>
</evidence>
<dbReference type="FunFam" id="3.40.50.620:FF:000019">
    <property type="entry name" value="Argininosuccinate synthase"/>
    <property type="match status" value="1"/>
</dbReference>
<organism evidence="16 17">
    <name type="scientific">Halocaridina rubra</name>
    <name type="common">Hawaiian red shrimp</name>
    <dbReference type="NCBI Taxonomy" id="373956"/>
    <lineage>
        <taxon>Eukaryota</taxon>
        <taxon>Metazoa</taxon>
        <taxon>Ecdysozoa</taxon>
        <taxon>Arthropoda</taxon>
        <taxon>Crustacea</taxon>
        <taxon>Multicrustacea</taxon>
        <taxon>Malacostraca</taxon>
        <taxon>Eumalacostraca</taxon>
        <taxon>Eucarida</taxon>
        <taxon>Decapoda</taxon>
        <taxon>Pleocyemata</taxon>
        <taxon>Caridea</taxon>
        <taxon>Atyoidea</taxon>
        <taxon>Atyidae</taxon>
        <taxon>Halocaridina</taxon>
    </lineage>
</organism>
<comment type="caution">
    <text evidence="16">The sequence shown here is derived from an EMBL/GenBank/DDBJ whole genome shotgun (WGS) entry which is preliminary data.</text>
</comment>
<evidence type="ECO:0000256" key="5">
    <source>
        <dbReference type="ARBA" id="ARBA00014810"/>
    </source>
</evidence>
<evidence type="ECO:0000256" key="3">
    <source>
        <dbReference type="ARBA" id="ARBA00011881"/>
    </source>
</evidence>
<dbReference type="Gene3D" id="3.90.1260.10">
    <property type="entry name" value="Argininosuccinate synthetase, chain A, domain 2"/>
    <property type="match status" value="1"/>
</dbReference>
<name>A0AAN8XD08_HALRR</name>